<dbReference type="EMBL" id="JBHFFA010000001">
    <property type="protein sequence ID" value="KAL2651523.1"/>
    <property type="molecule type" value="Genomic_DNA"/>
</dbReference>
<evidence type="ECO:0000313" key="3">
    <source>
        <dbReference type="Proteomes" id="UP001605036"/>
    </source>
</evidence>
<feature type="region of interest" description="Disordered" evidence="1">
    <location>
        <begin position="1"/>
        <end position="31"/>
    </location>
</feature>
<dbReference type="AlphaFoldDB" id="A0ABD1ZJ95"/>
<sequence>MEKDGWMSKQLKPASQIASHTEGDLSPSLGFVSRGRHKRKIPASEDSTVDCRIITAWVFSRPSDCFYLRPCDSPSVFLPSAHNVRPPSRVRRCYCVASADASSGFKSYWSHSKDITPVTILGLWCTLPI</sequence>
<accession>A0ABD1ZJ95</accession>
<evidence type="ECO:0000313" key="2">
    <source>
        <dbReference type="EMBL" id="KAL2651523.1"/>
    </source>
</evidence>
<comment type="caution">
    <text evidence="2">The sequence shown here is derived from an EMBL/GenBank/DDBJ whole genome shotgun (WGS) entry which is preliminary data.</text>
</comment>
<organism evidence="2 3">
    <name type="scientific">Riccia fluitans</name>
    <dbReference type="NCBI Taxonomy" id="41844"/>
    <lineage>
        <taxon>Eukaryota</taxon>
        <taxon>Viridiplantae</taxon>
        <taxon>Streptophyta</taxon>
        <taxon>Embryophyta</taxon>
        <taxon>Marchantiophyta</taxon>
        <taxon>Marchantiopsida</taxon>
        <taxon>Marchantiidae</taxon>
        <taxon>Marchantiales</taxon>
        <taxon>Ricciaceae</taxon>
        <taxon>Riccia</taxon>
    </lineage>
</organism>
<proteinExistence type="predicted"/>
<gene>
    <name evidence="2" type="ORF">R1flu_019651</name>
</gene>
<keyword evidence="3" id="KW-1185">Reference proteome</keyword>
<protein>
    <submittedName>
        <fullName evidence="2">Uncharacterized protein</fullName>
    </submittedName>
</protein>
<name>A0ABD1ZJ95_9MARC</name>
<evidence type="ECO:0000256" key="1">
    <source>
        <dbReference type="SAM" id="MobiDB-lite"/>
    </source>
</evidence>
<reference evidence="2 3" key="1">
    <citation type="submission" date="2024-09" db="EMBL/GenBank/DDBJ databases">
        <title>Chromosome-scale assembly of Riccia fluitans.</title>
        <authorList>
            <person name="Paukszto L."/>
            <person name="Sawicki J."/>
            <person name="Karawczyk K."/>
            <person name="Piernik-Szablinska J."/>
            <person name="Szczecinska M."/>
            <person name="Mazdziarz M."/>
        </authorList>
    </citation>
    <scope>NUCLEOTIDE SEQUENCE [LARGE SCALE GENOMIC DNA]</scope>
    <source>
        <strain evidence="2">Rf_01</strain>
        <tissue evidence="2">Aerial parts of the thallus</tissue>
    </source>
</reference>
<dbReference type="Proteomes" id="UP001605036">
    <property type="component" value="Unassembled WGS sequence"/>
</dbReference>